<dbReference type="eggNOG" id="COG0415">
    <property type="taxonomic scope" value="Bacteria"/>
</dbReference>
<dbReference type="InterPro" id="IPR036134">
    <property type="entry name" value="Crypto/Photolyase_FAD-like_sf"/>
</dbReference>
<evidence type="ECO:0000313" key="16">
    <source>
        <dbReference type="Proteomes" id="UP000001369"/>
    </source>
</evidence>
<evidence type="ECO:0000256" key="1">
    <source>
        <dbReference type="ARBA" id="ARBA00001932"/>
    </source>
</evidence>
<dbReference type="Gene3D" id="1.25.40.80">
    <property type="match status" value="1"/>
</dbReference>
<dbReference type="AlphaFoldDB" id="C1DUN8"/>
<dbReference type="PROSITE" id="PS51645">
    <property type="entry name" value="PHR_CRY_ALPHA_BETA"/>
    <property type="match status" value="1"/>
</dbReference>
<dbReference type="STRING" id="204536.SULAZ_0846"/>
<name>C1DUN8_SULAA</name>
<feature type="domain" description="Photolyase/cryptochrome alpha/beta" evidence="14">
    <location>
        <begin position="19"/>
        <end position="147"/>
    </location>
</feature>
<evidence type="ECO:0000256" key="8">
    <source>
        <dbReference type="ARBA" id="ARBA00022827"/>
    </source>
</evidence>
<dbReference type="OrthoDB" id="9772484at2"/>
<comment type="catalytic activity">
    <reaction evidence="13">
        <text>cyclobutadipyrimidine (in DNA) = 2 pyrimidine residues (in DNA).</text>
        <dbReference type="EC" id="4.1.99.3"/>
    </reaction>
</comment>
<keyword evidence="10" id="KW-0234">DNA repair</keyword>
<keyword evidence="6" id="KW-0285">Flavoprotein</keyword>
<dbReference type="InterPro" id="IPR036155">
    <property type="entry name" value="Crypto/Photolyase_N_sf"/>
</dbReference>
<dbReference type="Pfam" id="PF00875">
    <property type="entry name" value="DNA_photolyase"/>
    <property type="match status" value="1"/>
</dbReference>
<gene>
    <name evidence="15" type="ordered locus">SULAZ_0846</name>
</gene>
<dbReference type="Gene3D" id="3.40.50.620">
    <property type="entry name" value="HUPs"/>
    <property type="match status" value="1"/>
</dbReference>
<dbReference type="SUPFAM" id="SSF48173">
    <property type="entry name" value="Cryptochrome/photolyase FAD-binding domain"/>
    <property type="match status" value="1"/>
</dbReference>
<evidence type="ECO:0000256" key="4">
    <source>
        <dbReference type="ARBA" id="ARBA00013149"/>
    </source>
</evidence>
<dbReference type="GO" id="GO:0003677">
    <property type="term" value="F:DNA binding"/>
    <property type="evidence" value="ECO:0007669"/>
    <property type="project" value="UniProtKB-KW"/>
</dbReference>
<dbReference type="Gene3D" id="1.10.579.10">
    <property type="entry name" value="DNA Cyclobutane Dipyrimidine Photolyase, subunit A, domain 3"/>
    <property type="match status" value="1"/>
</dbReference>
<protein>
    <recommendedName>
        <fullName evidence="5">Deoxyribodipyrimidine photo-lyase</fullName>
        <ecNumber evidence="4">4.1.99.3</ecNumber>
    </recommendedName>
    <alternativeName>
        <fullName evidence="12">DNA photolyase</fullName>
    </alternativeName>
</protein>
<dbReference type="PANTHER" id="PTHR10211">
    <property type="entry name" value="DEOXYRIBODIPYRIMIDINE PHOTOLYASE"/>
    <property type="match status" value="1"/>
</dbReference>
<dbReference type="HOGENOM" id="CLU_026342_2_1_0"/>
<evidence type="ECO:0000256" key="2">
    <source>
        <dbReference type="ARBA" id="ARBA00001974"/>
    </source>
</evidence>
<dbReference type="EC" id="4.1.99.3" evidence="4"/>
<dbReference type="GO" id="GO:0000719">
    <property type="term" value="P:photoreactive repair"/>
    <property type="evidence" value="ECO:0007669"/>
    <property type="project" value="TreeGrafter"/>
</dbReference>
<evidence type="ECO:0000256" key="3">
    <source>
        <dbReference type="ARBA" id="ARBA00006409"/>
    </source>
</evidence>
<sequence>MFEERLEKLNNLPDNLSGKYILYSMEASLREDFNFSLEFAIQKANKLNKPLLVSFFITDKYKHSNQRYYKFMIEGILKTKKAIEERGIKFVIQKDDYVNGTLKLSKEAVCIVLDKNYLKTQRKWRENIAKASQVAVYQLENDVVVPIQVVSDKPIPYAYLYRDRLNKVIDRFLKPVEKIDLKVNSKDLDVESLEFKTPDEFLSILNIDKTVSTVDKYFVGGYDEAEKRLKEFIEKKLYKYKEFRSDPSKDYTSNLSPYLHFGQISPLKIVLEVLKHYDKNDENVVSFFNELIVWRELSRNFCWYNPLYNQYEGIPQWARQTLEEHKKDKRDYVYSLQEFEEAKTHDPYWNAAQKELLKTGKIHNYMRMYWAKKIIEWTEDPKQAFDIACYLNDKYALDGRDPNGYGGISWCFGTFDRPWQERKVFGKIRYMNDKGLERKFDVKFYMFKTDRS</sequence>
<dbReference type="InterPro" id="IPR014729">
    <property type="entry name" value="Rossmann-like_a/b/a_fold"/>
</dbReference>
<evidence type="ECO:0000256" key="5">
    <source>
        <dbReference type="ARBA" id="ARBA00014046"/>
    </source>
</evidence>
<evidence type="ECO:0000256" key="7">
    <source>
        <dbReference type="ARBA" id="ARBA00022763"/>
    </source>
</evidence>
<evidence type="ECO:0000256" key="6">
    <source>
        <dbReference type="ARBA" id="ARBA00022630"/>
    </source>
</evidence>
<keyword evidence="11 15" id="KW-0456">Lyase</keyword>
<dbReference type="InterPro" id="IPR006050">
    <property type="entry name" value="DNA_photolyase_N"/>
</dbReference>
<organism evidence="15 16">
    <name type="scientific">Sulfurihydrogenibium azorense (strain DSM 15241 / OCM 825 / Az-Fu1)</name>
    <dbReference type="NCBI Taxonomy" id="204536"/>
    <lineage>
        <taxon>Bacteria</taxon>
        <taxon>Pseudomonadati</taxon>
        <taxon>Aquificota</taxon>
        <taxon>Aquificia</taxon>
        <taxon>Aquificales</taxon>
        <taxon>Hydrogenothermaceae</taxon>
        <taxon>Sulfurihydrogenibium</taxon>
    </lineage>
</organism>
<evidence type="ECO:0000256" key="13">
    <source>
        <dbReference type="ARBA" id="ARBA00033999"/>
    </source>
</evidence>
<proteinExistence type="inferred from homology"/>
<comment type="similarity">
    <text evidence="3">Belongs to the DNA photolyase class-2 family.</text>
</comment>
<reference evidence="15 16" key="1">
    <citation type="journal article" date="2009" name="J. Bacteriol.">
        <title>Complete and draft genome sequences of six members of the Aquificales.</title>
        <authorList>
            <person name="Reysenbach A.L."/>
            <person name="Hamamura N."/>
            <person name="Podar M."/>
            <person name="Griffiths E."/>
            <person name="Ferreira S."/>
            <person name="Hochstein R."/>
            <person name="Heidelberg J."/>
            <person name="Johnson J."/>
            <person name="Mead D."/>
            <person name="Pohorille A."/>
            <person name="Sarmiento M."/>
            <person name="Schweighofer K."/>
            <person name="Seshadri R."/>
            <person name="Voytek M.A."/>
        </authorList>
    </citation>
    <scope>NUCLEOTIDE SEQUENCE [LARGE SCALE GENOMIC DNA]</scope>
    <source>
        <strain evidence="16">Az-Fu1 / DSM 15241 / OCM 825</strain>
    </source>
</reference>
<keyword evidence="16" id="KW-1185">Reference proteome</keyword>
<dbReference type="KEGG" id="saf:SULAZ_0846"/>
<dbReference type="Proteomes" id="UP000001369">
    <property type="component" value="Chromosome"/>
</dbReference>
<comment type="cofactor">
    <cofactor evidence="1">
        <name>(6R)-5,10-methylene-5,6,7,8-tetrahydrofolate</name>
        <dbReference type="ChEBI" id="CHEBI:15636"/>
    </cofactor>
</comment>
<dbReference type="SUPFAM" id="SSF52425">
    <property type="entry name" value="Cryptochrome/photolyase, N-terminal domain"/>
    <property type="match status" value="1"/>
</dbReference>
<dbReference type="GO" id="GO:0003904">
    <property type="term" value="F:deoxyribodipyrimidine photo-lyase activity"/>
    <property type="evidence" value="ECO:0007669"/>
    <property type="project" value="UniProtKB-EC"/>
</dbReference>
<evidence type="ECO:0000256" key="9">
    <source>
        <dbReference type="ARBA" id="ARBA00023125"/>
    </source>
</evidence>
<keyword evidence="8" id="KW-0274">FAD</keyword>
<comment type="cofactor">
    <cofactor evidence="2">
        <name>FAD</name>
        <dbReference type="ChEBI" id="CHEBI:57692"/>
    </cofactor>
</comment>
<keyword evidence="7" id="KW-0227">DNA damage</keyword>
<evidence type="ECO:0000313" key="15">
    <source>
        <dbReference type="EMBL" id="ACN99190.1"/>
    </source>
</evidence>
<accession>C1DUN8</accession>
<evidence type="ECO:0000256" key="12">
    <source>
        <dbReference type="ARBA" id="ARBA00031671"/>
    </source>
</evidence>
<evidence type="ECO:0000256" key="11">
    <source>
        <dbReference type="ARBA" id="ARBA00023239"/>
    </source>
</evidence>
<dbReference type="InterPro" id="IPR052219">
    <property type="entry name" value="Photolyase_Class-2"/>
</dbReference>
<dbReference type="EMBL" id="CP001229">
    <property type="protein sequence ID" value="ACN99190.1"/>
    <property type="molecule type" value="Genomic_DNA"/>
</dbReference>
<dbReference type="FunFam" id="1.10.579.10:FF:000002">
    <property type="entry name" value="Deoxyribodipyrimidine photolyase"/>
    <property type="match status" value="1"/>
</dbReference>
<dbReference type="PANTHER" id="PTHR10211:SF0">
    <property type="entry name" value="DEOXYRIBODIPYRIMIDINE PHOTO-LYASE"/>
    <property type="match status" value="1"/>
</dbReference>
<evidence type="ECO:0000256" key="10">
    <source>
        <dbReference type="ARBA" id="ARBA00023204"/>
    </source>
</evidence>
<dbReference type="RefSeq" id="WP_012674508.1">
    <property type="nucleotide sequence ID" value="NC_012438.1"/>
</dbReference>
<keyword evidence="9" id="KW-0238">DNA-binding</keyword>
<evidence type="ECO:0000259" key="14">
    <source>
        <dbReference type="PROSITE" id="PS51645"/>
    </source>
</evidence>